<dbReference type="GO" id="GO:0006508">
    <property type="term" value="P:proteolysis"/>
    <property type="evidence" value="ECO:0007669"/>
    <property type="project" value="UniProtKB-KW"/>
</dbReference>
<feature type="domain" description="USP" evidence="2">
    <location>
        <begin position="1"/>
        <end position="206"/>
    </location>
</feature>
<reference evidence="3 4" key="1">
    <citation type="journal article" date="2017" name="Genome Biol. Evol.">
        <title>Phytophthora megakarya and P. palmivora, closely related causal agents of cacao black pod rot, underwent increases in genome sizes and gene numbers by different mechanisms.</title>
        <authorList>
            <person name="Ali S.S."/>
            <person name="Shao J."/>
            <person name="Lary D.J."/>
            <person name="Kronmiller B."/>
            <person name="Shen D."/>
            <person name="Strem M.D."/>
            <person name="Amoako-Attah I."/>
            <person name="Akrofi A.Y."/>
            <person name="Begoude B.A."/>
            <person name="Ten Hoopen G.M."/>
            <person name="Coulibaly K."/>
            <person name="Kebe B.I."/>
            <person name="Melnick R.L."/>
            <person name="Guiltinan M.J."/>
            <person name="Tyler B.M."/>
            <person name="Meinhardt L.W."/>
            <person name="Bailey B.A."/>
        </authorList>
    </citation>
    <scope>NUCLEOTIDE SEQUENCE [LARGE SCALE GENOMIC DNA]</scope>
    <source>
        <strain evidence="4">sbr112.9</strain>
    </source>
</reference>
<keyword evidence="3" id="KW-0378">Hydrolase</keyword>
<name>A0A2P4YPK6_9STRA</name>
<sequence>MKTWDGETVDVNVQQDASEFLTSFFQQIESEMNGISAGGGDNYTSDENILNTFFGGEFSNELVAEGDRYSERFEPFHFISVPVRDRKNLKESLDGWVEGEKVSYTWEKGSNSKTGNDTGNDDDSEEKVTLETHKRISISKLPAYLIIHLKRFEFDFEKMQQIKLHDRFEFPTELDMYPYTKEGQQEKRKRSTSTADDGTIKPLLKS</sequence>
<dbReference type="SUPFAM" id="SSF54001">
    <property type="entry name" value="Cysteine proteinases"/>
    <property type="match status" value="1"/>
</dbReference>
<keyword evidence="4" id="KW-1185">Reference proteome</keyword>
<evidence type="ECO:0000313" key="4">
    <source>
        <dbReference type="Proteomes" id="UP000237271"/>
    </source>
</evidence>
<dbReference type="InterPro" id="IPR001394">
    <property type="entry name" value="Peptidase_C19_UCH"/>
</dbReference>
<dbReference type="GO" id="GO:0005634">
    <property type="term" value="C:nucleus"/>
    <property type="evidence" value="ECO:0007669"/>
    <property type="project" value="TreeGrafter"/>
</dbReference>
<dbReference type="Proteomes" id="UP000237271">
    <property type="component" value="Unassembled WGS sequence"/>
</dbReference>
<feature type="region of interest" description="Disordered" evidence="1">
    <location>
        <begin position="179"/>
        <end position="206"/>
    </location>
</feature>
<evidence type="ECO:0000256" key="1">
    <source>
        <dbReference type="SAM" id="MobiDB-lite"/>
    </source>
</evidence>
<organism evidence="3 4">
    <name type="scientific">Phytophthora palmivora</name>
    <dbReference type="NCBI Taxonomy" id="4796"/>
    <lineage>
        <taxon>Eukaryota</taxon>
        <taxon>Sar</taxon>
        <taxon>Stramenopiles</taxon>
        <taxon>Oomycota</taxon>
        <taxon>Peronosporomycetes</taxon>
        <taxon>Peronosporales</taxon>
        <taxon>Peronosporaceae</taxon>
        <taxon>Phytophthora</taxon>
    </lineage>
</organism>
<dbReference type="PANTHER" id="PTHR24006">
    <property type="entry name" value="UBIQUITIN CARBOXYL-TERMINAL HYDROLASE"/>
    <property type="match status" value="1"/>
</dbReference>
<dbReference type="OrthoDB" id="289038at2759"/>
<dbReference type="GO" id="GO:0004843">
    <property type="term" value="F:cysteine-type deubiquitinase activity"/>
    <property type="evidence" value="ECO:0007669"/>
    <property type="project" value="InterPro"/>
</dbReference>
<dbReference type="InterPro" id="IPR038765">
    <property type="entry name" value="Papain-like_cys_pep_sf"/>
</dbReference>
<evidence type="ECO:0000313" key="3">
    <source>
        <dbReference type="EMBL" id="POM79753.1"/>
    </source>
</evidence>
<dbReference type="InterPro" id="IPR028889">
    <property type="entry name" value="USP"/>
</dbReference>
<dbReference type="EMBL" id="NCKW01001063">
    <property type="protein sequence ID" value="POM79753.1"/>
    <property type="molecule type" value="Genomic_DNA"/>
</dbReference>
<dbReference type="Pfam" id="PF00443">
    <property type="entry name" value="UCH"/>
    <property type="match status" value="1"/>
</dbReference>
<protein>
    <submittedName>
        <fullName evidence="3">Ubiquitin-specific protease</fullName>
    </submittedName>
</protein>
<dbReference type="GO" id="GO:0005829">
    <property type="term" value="C:cytosol"/>
    <property type="evidence" value="ECO:0007669"/>
    <property type="project" value="TreeGrafter"/>
</dbReference>
<dbReference type="PANTHER" id="PTHR24006:SF827">
    <property type="entry name" value="UBIQUITIN CARBOXYL-TERMINAL HYDROLASE 34"/>
    <property type="match status" value="1"/>
</dbReference>
<feature type="region of interest" description="Disordered" evidence="1">
    <location>
        <begin position="107"/>
        <end position="128"/>
    </location>
</feature>
<accession>A0A2P4YPK6</accession>
<dbReference type="PROSITE" id="PS50235">
    <property type="entry name" value="USP_3"/>
    <property type="match status" value="1"/>
</dbReference>
<dbReference type="AlphaFoldDB" id="A0A2P4YPK6"/>
<proteinExistence type="predicted"/>
<keyword evidence="3" id="KW-0645">Protease</keyword>
<dbReference type="GO" id="GO:0016579">
    <property type="term" value="P:protein deubiquitination"/>
    <property type="evidence" value="ECO:0007669"/>
    <property type="project" value="InterPro"/>
</dbReference>
<evidence type="ECO:0000259" key="2">
    <source>
        <dbReference type="PROSITE" id="PS50235"/>
    </source>
</evidence>
<gene>
    <name evidence="3" type="ORF">PHPALM_2504</name>
</gene>
<comment type="caution">
    <text evidence="3">The sequence shown here is derived from an EMBL/GenBank/DDBJ whole genome shotgun (WGS) entry which is preliminary data.</text>
</comment>
<dbReference type="Gene3D" id="3.90.70.10">
    <property type="entry name" value="Cysteine proteinases"/>
    <property type="match status" value="1"/>
</dbReference>
<dbReference type="InterPro" id="IPR050164">
    <property type="entry name" value="Peptidase_C19"/>
</dbReference>
<feature type="compositionally biased region" description="Polar residues" evidence="1">
    <location>
        <begin position="108"/>
        <end position="118"/>
    </location>
</feature>